<comment type="caution">
    <text evidence="2">The sequence shown here is derived from an EMBL/GenBank/DDBJ whole genome shotgun (WGS) entry which is preliminary data.</text>
</comment>
<dbReference type="InterPro" id="IPR008928">
    <property type="entry name" value="6-hairpin_glycosidase_sf"/>
</dbReference>
<organism evidence="2 3">
    <name type="scientific">Orlajensenia leifsoniae</name>
    <dbReference type="NCBI Taxonomy" id="2561933"/>
    <lineage>
        <taxon>Bacteria</taxon>
        <taxon>Bacillati</taxon>
        <taxon>Actinomycetota</taxon>
        <taxon>Actinomycetes</taxon>
        <taxon>Micrococcales</taxon>
        <taxon>Microbacteriaceae</taxon>
        <taxon>Orlajensenia</taxon>
    </lineage>
</organism>
<dbReference type="PANTHER" id="PTHR13174">
    <property type="entry name" value="D-GLUCURONYL C5-EPIMERASE"/>
    <property type="match status" value="1"/>
</dbReference>
<dbReference type="InterPro" id="IPR039721">
    <property type="entry name" value="C5-epimerase"/>
</dbReference>
<dbReference type="EMBL" id="SPQZ01000001">
    <property type="protein sequence ID" value="TFV99886.1"/>
    <property type="molecule type" value="Genomic_DNA"/>
</dbReference>
<proteinExistence type="predicted"/>
<sequence>MSARVAGIVIIAFALLLVAQLAGLAGTPADFHSSSAARAEAPVSSAPAESLTTWALTPWTLNAEAAAPYSDRPPVDVADPSNDLDSTGLRIYLRRDTGERADHPVAYAQYGISALMEYQRTGERVWLDRAVRQGEQLVGLHTVRDGAWWYPYSFPWTYYERTLSAPWYSGMAQGQVLSLFVRLAEETGEKRWDEAADRTWASFSQAKTGTEPSFSLVVDDHLYFEEYAGDQPPLLVLNGHIFAMFGLYDYWRHTGNAEAARYFTGGATTVLERMMPAVRVEGGVSYYCVQKPYCQSELWQNQTYHVIHSWQLDTLARLTGDADFTVWADRLRTDWQPPDASK</sequence>
<gene>
    <name evidence="2" type="ORF">E4M00_01390</name>
</gene>
<evidence type="ECO:0000259" key="1">
    <source>
        <dbReference type="Pfam" id="PF06662"/>
    </source>
</evidence>
<keyword evidence="3" id="KW-1185">Reference proteome</keyword>
<dbReference type="Pfam" id="PF06662">
    <property type="entry name" value="C5-epim_C"/>
    <property type="match status" value="1"/>
</dbReference>
<dbReference type="AlphaFoldDB" id="A0A4Y9R916"/>
<dbReference type="Proteomes" id="UP000298127">
    <property type="component" value="Unassembled WGS sequence"/>
</dbReference>
<dbReference type="InterPro" id="IPR010598">
    <property type="entry name" value="C5-epim_C"/>
</dbReference>
<dbReference type="GO" id="GO:0047464">
    <property type="term" value="F:heparosan-N-sulfate-glucuronate 5-epimerase activity"/>
    <property type="evidence" value="ECO:0007669"/>
    <property type="project" value="InterPro"/>
</dbReference>
<protein>
    <recommendedName>
        <fullName evidence="1">D-glucuronyl C5-epimerase C-terminal domain-containing protein</fullName>
    </recommendedName>
</protein>
<dbReference type="RefSeq" id="WP_135118782.1">
    <property type="nucleotide sequence ID" value="NZ_SPQZ01000001.1"/>
</dbReference>
<dbReference type="SUPFAM" id="SSF48208">
    <property type="entry name" value="Six-hairpin glycosidases"/>
    <property type="match status" value="1"/>
</dbReference>
<feature type="domain" description="D-glucuronyl C5-epimerase C-terminal" evidence="1">
    <location>
        <begin position="146"/>
        <end position="330"/>
    </location>
</feature>
<name>A0A4Y9R916_9MICO</name>
<reference evidence="2 3" key="1">
    <citation type="journal article" date="2018" name="J. Microbiol.">
        <title>Leifsonia flava sp. nov., a novel actinobacterium isolated from the rhizosphere of Aquilegia viridiflora.</title>
        <authorList>
            <person name="Cai Y."/>
            <person name="Tao W.Z."/>
            <person name="Ma Y.J."/>
            <person name="Cheng J."/>
            <person name="Zhang M.Y."/>
            <person name="Zhang Y.X."/>
        </authorList>
    </citation>
    <scope>NUCLEOTIDE SEQUENCE [LARGE SCALE GENOMIC DNA]</scope>
    <source>
        <strain evidence="2 3">SYP-B2174</strain>
    </source>
</reference>
<dbReference type="PANTHER" id="PTHR13174:SF3">
    <property type="entry name" value="D-GLUCURONYL C5-EPIMERASE"/>
    <property type="match status" value="1"/>
</dbReference>
<dbReference type="GO" id="GO:0005975">
    <property type="term" value="P:carbohydrate metabolic process"/>
    <property type="evidence" value="ECO:0007669"/>
    <property type="project" value="InterPro"/>
</dbReference>
<dbReference type="GO" id="GO:0015012">
    <property type="term" value="P:heparan sulfate proteoglycan biosynthetic process"/>
    <property type="evidence" value="ECO:0007669"/>
    <property type="project" value="InterPro"/>
</dbReference>
<evidence type="ECO:0000313" key="3">
    <source>
        <dbReference type="Proteomes" id="UP000298127"/>
    </source>
</evidence>
<evidence type="ECO:0000313" key="2">
    <source>
        <dbReference type="EMBL" id="TFV99886.1"/>
    </source>
</evidence>
<accession>A0A4Y9R916</accession>